<feature type="domain" description="GH26" evidence="6">
    <location>
        <begin position="137"/>
        <end position="421"/>
    </location>
</feature>
<evidence type="ECO:0000313" key="7">
    <source>
        <dbReference type="EMBL" id="KNZ48033.1"/>
    </source>
</evidence>
<dbReference type="AlphaFoldDB" id="A0A0L6UHP0"/>
<gene>
    <name evidence="7" type="ORF">VP01_595g4</name>
</gene>
<dbReference type="Proteomes" id="UP000037035">
    <property type="component" value="Unassembled WGS sequence"/>
</dbReference>
<dbReference type="PROSITE" id="PS51764">
    <property type="entry name" value="GH26"/>
    <property type="match status" value="1"/>
</dbReference>
<dbReference type="PANTHER" id="PTHR40079">
    <property type="entry name" value="MANNAN ENDO-1,4-BETA-MANNOSIDASE E-RELATED"/>
    <property type="match status" value="1"/>
</dbReference>
<dbReference type="OrthoDB" id="428177at2759"/>
<dbReference type="PANTHER" id="PTHR40079:SF6">
    <property type="entry name" value="GH26 DOMAIN-CONTAINING PROTEIN"/>
    <property type="match status" value="1"/>
</dbReference>
<dbReference type="EMBL" id="LAVV01011229">
    <property type="protein sequence ID" value="KNZ48033.1"/>
    <property type="molecule type" value="Genomic_DNA"/>
</dbReference>
<keyword evidence="2 4" id="KW-0378">Hydrolase</keyword>
<dbReference type="SUPFAM" id="SSF51445">
    <property type="entry name" value="(Trans)glycosidases"/>
    <property type="match status" value="1"/>
</dbReference>
<dbReference type="VEuPathDB" id="FungiDB:VP01_595g4"/>
<dbReference type="InterPro" id="IPR000805">
    <property type="entry name" value="Glyco_hydro_26"/>
</dbReference>
<dbReference type="InterPro" id="IPR017853">
    <property type="entry name" value="GH"/>
</dbReference>
<keyword evidence="3 4" id="KW-0326">Glycosidase</keyword>
<dbReference type="GO" id="GO:0016985">
    <property type="term" value="F:mannan endo-1,4-beta-mannosidase activity"/>
    <property type="evidence" value="ECO:0007669"/>
    <property type="project" value="InterPro"/>
</dbReference>
<feature type="active site" description="Proton donor" evidence="4">
    <location>
        <position position="264"/>
    </location>
</feature>
<feature type="compositionally biased region" description="Low complexity" evidence="5">
    <location>
        <begin position="56"/>
        <end position="72"/>
    </location>
</feature>
<name>A0A0L6UHP0_9BASI</name>
<evidence type="ECO:0000313" key="8">
    <source>
        <dbReference type="Proteomes" id="UP000037035"/>
    </source>
</evidence>
<dbReference type="GO" id="GO:0006080">
    <property type="term" value="P:substituted mannan metabolic process"/>
    <property type="evidence" value="ECO:0007669"/>
    <property type="project" value="InterPro"/>
</dbReference>
<accession>A0A0L6UHP0</accession>
<feature type="active site" description="Nucleophile" evidence="4">
    <location>
        <position position="363"/>
    </location>
</feature>
<feature type="region of interest" description="Disordered" evidence="5">
    <location>
        <begin position="1"/>
        <end position="86"/>
    </location>
</feature>
<evidence type="ECO:0000256" key="1">
    <source>
        <dbReference type="ARBA" id="ARBA00007754"/>
    </source>
</evidence>
<comment type="caution">
    <text evidence="7">The sequence shown here is derived from an EMBL/GenBank/DDBJ whole genome shotgun (WGS) entry which is preliminary data.</text>
</comment>
<feature type="region of interest" description="Disordered" evidence="5">
    <location>
        <begin position="119"/>
        <end position="147"/>
    </location>
</feature>
<evidence type="ECO:0000256" key="5">
    <source>
        <dbReference type="SAM" id="MobiDB-lite"/>
    </source>
</evidence>
<reference evidence="7 8" key="1">
    <citation type="submission" date="2015-08" db="EMBL/GenBank/DDBJ databases">
        <title>Next Generation Sequencing and Analysis of the Genome of Puccinia sorghi L Schw, the Causal Agent of Maize Common Rust.</title>
        <authorList>
            <person name="Rochi L."/>
            <person name="Burguener G."/>
            <person name="Darino M."/>
            <person name="Turjanski A."/>
            <person name="Kreff E."/>
            <person name="Dieguez M.J."/>
            <person name="Sacco F."/>
        </authorList>
    </citation>
    <scope>NUCLEOTIDE SEQUENCE [LARGE SCALE GENOMIC DNA]</scope>
    <source>
        <strain evidence="7 8">RO10H11247</strain>
    </source>
</reference>
<evidence type="ECO:0000256" key="2">
    <source>
        <dbReference type="ARBA" id="ARBA00022801"/>
    </source>
</evidence>
<organism evidence="7 8">
    <name type="scientific">Puccinia sorghi</name>
    <dbReference type="NCBI Taxonomy" id="27349"/>
    <lineage>
        <taxon>Eukaryota</taxon>
        <taxon>Fungi</taxon>
        <taxon>Dikarya</taxon>
        <taxon>Basidiomycota</taxon>
        <taxon>Pucciniomycotina</taxon>
        <taxon>Pucciniomycetes</taxon>
        <taxon>Pucciniales</taxon>
        <taxon>Pucciniaceae</taxon>
        <taxon>Puccinia</taxon>
    </lineage>
</organism>
<protein>
    <recommendedName>
        <fullName evidence="6">GH26 domain-containing protein</fullName>
    </recommendedName>
</protein>
<feature type="compositionally biased region" description="Polar residues" evidence="5">
    <location>
        <begin position="134"/>
        <end position="143"/>
    </location>
</feature>
<sequence length="443" mass="48405">MLREETPSNTGAGISHRRRRQAACPPDEEYDNPLDTQNGYAAEGEERRDLSPSQTQSESYWDDSSYSSSQSSRAPGKTGSFQNGTSGNLTDSLAGYGNFSQPMNGSQFNISTAGAQLANNGSSNSANQTNSTSDLGNASSSMPSELPANGMKKHDLFLGFLPDDGASGGTRQTMAQLNSAIGSKAAVYGWYAQAHSGVPFDGSQLLWVIDDVKACNCVFQPAVMPVDGWQGLTSSDNSQAVAIANVMKKFTDEGIPVWLRFAHEMNYYQTDGTYQGTAEDFKAGWAAVSAAIKQIAPSVKMFWTPNVSSEDDYARYEPDDMTTVDFVGIDYYPKKLSGNDFLDNMQNFHDKYAVDGRKFAIGETGLGWSGSLDDKAKWFNEICAAKASMPQFVAMAWFNYDKEYDYKIAGALAEPEIHRPYCRLKIKWHGTHYGGGAERKQTS</sequence>
<evidence type="ECO:0000256" key="3">
    <source>
        <dbReference type="ARBA" id="ARBA00023295"/>
    </source>
</evidence>
<proteinExistence type="inferred from homology"/>
<dbReference type="Gene3D" id="3.20.20.80">
    <property type="entry name" value="Glycosidases"/>
    <property type="match status" value="1"/>
</dbReference>
<feature type="compositionally biased region" description="Low complexity" evidence="5">
    <location>
        <begin position="119"/>
        <end position="133"/>
    </location>
</feature>
<keyword evidence="8" id="KW-1185">Reference proteome</keyword>
<dbReference type="Pfam" id="PF02156">
    <property type="entry name" value="Glyco_hydro_26"/>
    <property type="match status" value="1"/>
</dbReference>
<evidence type="ECO:0000256" key="4">
    <source>
        <dbReference type="PROSITE-ProRule" id="PRU01100"/>
    </source>
</evidence>
<comment type="similarity">
    <text evidence="1 4">Belongs to the glycosyl hydrolase 26 family.</text>
</comment>
<evidence type="ECO:0000259" key="6">
    <source>
        <dbReference type="PROSITE" id="PS51764"/>
    </source>
</evidence>
<dbReference type="InterPro" id="IPR022790">
    <property type="entry name" value="GH26_dom"/>
</dbReference>